<organism evidence="3 4">
    <name type="scientific">Jeotgalibacillus campisalis</name>
    <dbReference type="NCBI Taxonomy" id="220754"/>
    <lineage>
        <taxon>Bacteria</taxon>
        <taxon>Bacillati</taxon>
        <taxon>Bacillota</taxon>
        <taxon>Bacilli</taxon>
        <taxon>Bacillales</taxon>
        <taxon>Caryophanaceae</taxon>
        <taxon>Jeotgalibacillus</taxon>
    </lineage>
</organism>
<dbReference type="OrthoDB" id="1891078at2"/>
<dbReference type="InterPro" id="IPR032330">
    <property type="entry name" value="EF-G-binding_C"/>
</dbReference>
<reference evidence="3 4" key="1">
    <citation type="submission" date="2015-01" db="EMBL/GenBank/DDBJ databases">
        <title>Jeotgalibacillus campisalis genome sequencing.</title>
        <authorList>
            <person name="Goh K.M."/>
            <person name="Chan K.-G."/>
            <person name="Yaakop A.S."/>
            <person name="Ee R."/>
            <person name="Gan H.M."/>
            <person name="Chan C.S."/>
        </authorList>
    </citation>
    <scope>NUCLEOTIDE SEQUENCE [LARGE SCALE GENOMIC DNA]</scope>
    <source>
        <strain evidence="3 4">SF-57</strain>
    </source>
</reference>
<evidence type="ECO:0000259" key="1">
    <source>
        <dbReference type="Pfam" id="PF07299"/>
    </source>
</evidence>
<proteinExistence type="predicted"/>
<feature type="domain" description="Elongation factor G-binding protein C-terminal treble-clef zinc-finger" evidence="2">
    <location>
        <begin position="100"/>
        <end position="198"/>
    </location>
</feature>
<evidence type="ECO:0000259" key="2">
    <source>
        <dbReference type="Pfam" id="PF16571"/>
    </source>
</evidence>
<sequence length="214" mass="24565">MEPFIQNHQFNVIKHQAALMQKQAHITIDPEVEWAVRSEAEAKVLAAFDHLTAEQVTVLEKLPHLKTEEERVTFLRDLQPMRIPFPIISQNEVNGLFPKNKKVKLPAFSELDWYATTYVGWKDIAASRHYMICLIDQRLTGVEGRYVISARKGMCELCGRYGDMAFTSISKRGHAGVNNKSFGKHLCYDSKECNQFIQDPINLIQFVKQAVKDQ</sequence>
<evidence type="ECO:0000313" key="3">
    <source>
        <dbReference type="EMBL" id="KIL49173.1"/>
    </source>
</evidence>
<dbReference type="CDD" id="cd16342">
    <property type="entry name" value="FusC_FusB"/>
    <property type="match status" value="1"/>
</dbReference>
<name>A0A0C2VYZ4_9BACL</name>
<dbReference type="InterPro" id="IPR010841">
    <property type="entry name" value="EF-G-binding_N"/>
</dbReference>
<protein>
    <recommendedName>
        <fullName evidence="5">Fibronectin-binding protein</fullName>
    </recommendedName>
</protein>
<feature type="domain" description="Elongation factor G-binding protein N-terminal" evidence="1">
    <location>
        <begin position="4"/>
        <end position="86"/>
    </location>
</feature>
<comment type="caution">
    <text evidence="3">The sequence shown here is derived from an EMBL/GenBank/DDBJ whole genome shotgun (WGS) entry which is preliminary data.</text>
</comment>
<dbReference type="EMBL" id="JXRR01000010">
    <property type="protein sequence ID" value="KIL49173.1"/>
    <property type="molecule type" value="Genomic_DNA"/>
</dbReference>
<dbReference type="Proteomes" id="UP000031972">
    <property type="component" value="Unassembled WGS sequence"/>
</dbReference>
<dbReference type="Pfam" id="PF07299">
    <property type="entry name" value="EF-G-binding_N"/>
    <property type="match status" value="1"/>
</dbReference>
<keyword evidence="4" id="KW-1185">Reference proteome</keyword>
<dbReference type="Gene3D" id="1.20.1280.250">
    <property type="match status" value="1"/>
</dbReference>
<evidence type="ECO:0008006" key="5">
    <source>
        <dbReference type="Google" id="ProtNLM"/>
    </source>
</evidence>
<dbReference type="InterPro" id="IPR038344">
    <property type="entry name" value="EF-G_N_sf"/>
</dbReference>
<dbReference type="AlphaFoldDB" id="A0A0C2VYZ4"/>
<dbReference type="Pfam" id="PF16571">
    <property type="entry name" value="FBP_C"/>
    <property type="match status" value="1"/>
</dbReference>
<gene>
    <name evidence="3" type="ORF">KR50_12080</name>
</gene>
<dbReference type="PATRIC" id="fig|220754.4.peg.1230"/>
<accession>A0A0C2VYZ4</accession>
<dbReference type="RefSeq" id="WP_041056027.1">
    <property type="nucleotide sequence ID" value="NZ_JXRR01000010.1"/>
</dbReference>
<evidence type="ECO:0000313" key="4">
    <source>
        <dbReference type="Proteomes" id="UP000031972"/>
    </source>
</evidence>